<reference evidence="2 3" key="1">
    <citation type="submission" date="2017-05" db="EMBL/GenBank/DDBJ databases">
        <title>Complete genome sequence of Streptomyces sp. SCSIO 03032 revealed the diverse biosynthetic pathways for its bioactive secondary metabolites.</title>
        <authorList>
            <person name="Ma L."/>
            <person name="Zhu Y."/>
            <person name="Zhang W."/>
            <person name="Zhang G."/>
            <person name="Tian X."/>
            <person name="Zhang S."/>
            <person name="Zhang C."/>
        </authorList>
    </citation>
    <scope>NUCLEOTIDE SEQUENCE [LARGE SCALE GENOMIC DNA]</scope>
    <source>
        <strain evidence="2 3">SCSIO 03032</strain>
    </source>
</reference>
<keyword evidence="3" id="KW-1185">Reference proteome</keyword>
<accession>A0A1W7CSS3</accession>
<gene>
    <name evidence="2" type="ORF">CAG99_01945</name>
</gene>
<feature type="compositionally biased region" description="Basic residues" evidence="1">
    <location>
        <begin position="74"/>
        <end position="83"/>
    </location>
</feature>
<dbReference type="AlphaFoldDB" id="A0A1W7CSS3"/>
<evidence type="ECO:0000256" key="1">
    <source>
        <dbReference type="SAM" id="MobiDB-lite"/>
    </source>
</evidence>
<evidence type="ECO:0000313" key="2">
    <source>
        <dbReference type="EMBL" id="ARQ67756.1"/>
    </source>
</evidence>
<organism evidence="2 3">
    <name type="scientific">Streptomyces marincola</name>
    <dbReference type="NCBI Taxonomy" id="2878388"/>
    <lineage>
        <taxon>Bacteria</taxon>
        <taxon>Bacillati</taxon>
        <taxon>Actinomycetota</taxon>
        <taxon>Actinomycetes</taxon>
        <taxon>Kitasatosporales</taxon>
        <taxon>Streptomycetaceae</taxon>
        <taxon>Streptomyces</taxon>
    </lineage>
</organism>
<feature type="compositionally biased region" description="Low complexity" evidence="1">
    <location>
        <begin position="1"/>
        <end position="18"/>
    </location>
</feature>
<dbReference type="EMBL" id="CP021121">
    <property type="protein sequence ID" value="ARQ67756.1"/>
    <property type="molecule type" value="Genomic_DNA"/>
</dbReference>
<feature type="compositionally biased region" description="Basic and acidic residues" evidence="1">
    <location>
        <begin position="26"/>
        <end position="42"/>
    </location>
</feature>
<proteinExistence type="predicted"/>
<dbReference type="Proteomes" id="UP000194218">
    <property type="component" value="Chromosome"/>
</dbReference>
<dbReference type="KEGG" id="smao:CAG99_01945"/>
<name>A0A1W7CSS3_9ACTN</name>
<feature type="region of interest" description="Disordered" evidence="1">
    <location>
        <begin position="1"/>
        <end position="83"/>
    </location>
</feature>
<evidence type="ECO:0000313" key="3">
    <source>
        <dbReference type="Proteomes" id="UP000194218"/>
    </source>
</evidence>
<protein>
    <submittedName>
        <fullName evidence="2">Uncharacterized protein</fullName>
    </submittedName>
</protein>
<sequence>MLFRPCRASRPPRAARPGPGHGPSGRLRDCAHATARTTRESADGATSPSAYRPVSSPGIRHPDRRAGRSPTRCRFPRTPRAAR</sequence>